<evidence type="ECO:0000313" key="9">
    <source>
        <dbReference type="Proteomes" id="UP000521676"/>
    </source>
</evidence>
<sequence length="443" mass="50986">MSTQNNNKKNTKTSHSRQTRAIMLERSKRPVPAPTEQEIEQLLNQLIEPAILNLTQHYQSLGLRCRTLTLPVMVCFLISLIWRQLGSVSAAVRELNQYGQLWQPALKVSQQAVSERLRELPASLFESILREVLPEVQKRSQARQRPLPKELQKGLAEFKQIVAVDASSLDALIKKVGLLPETEQTVLGGRMLAMLDLRSQLPTQVWYEEDSYCHEQNWWEQICESLPSGALLLFDLGFVNYGRYAQLSSEGKYFISRVKSRMVHQVLQKLSWREGQREWLIQVKDAARQPLILRQVEIEYAGKWYSYVTNVLELERLSGTQIAELYRQRWRIEDAFKTVKRLLGLAYFYGSSQNAILLQLWTTWLMYSVLIDLSDGVAEELELPLSRISVEMVYLGLGHISRVRARGLEVSVVQYLATNAKLLGIVKRPRPRPKPDLTFPLIS</sequence>
<dbReference type="RefSeq" id="WP_341469462.1">
    <property type="nucleotide sequence ID" value="NZ_CP128399.1"/>
</dbReference>
<dbReference type="PANTHER" id="PTHR33258">
    <property type="entry name" value="TRANSPOSASE INSL FOR INSERTION SEQUENCE ELEMENT IS186A-RELATED"/>
    <property type="match status" value="1"/>
</dbReference>
<comment type="similarity">
    <text evidence="1">Belongs to the transposase 11 family.</text>
</comment>
<keyword evidence="10" id="KW-1185">Reference proteome</keyword>
<keyword evidence="2" id="KW-0815">Transposition</keyword>
<reference evidence="7 9" key="1">
    <citation type="submission" date="2020-06" db="EMBL/GenBank/DDBJ databases">
        <title>Anoxygenic phototrophic Chloroflexota member uses a Type I reaction center.</title>
        <authorList>
            <person name="Tsuji J.M."/>
            <person name="Shaw N.A."/>
            <person name="Nagashima S."/>
            <person name="Venkiteswaran J."/>
            <person name="Schiff S.L."/>
            <person name="Hanada S."/>
            <person name="Tank M."/>
            <person name="Neufeld J.D."/>
        </authorList>
    </citation>
    <scope>NUCLEOTIDE SEQUENCE [LARGE SCALE GENOMIC DNA]</scope>
    <source>
        <strain evidence="7">L227-S17</strain>
    </source>
</reference>
<dbReference type="EMBL" id="JACATZ010000001">
    <property type="protein sequence ID" value="NWJ45704.1"/>
    <property type="molecule type" value="Genomic_DNA"/>
</dbReference>
<accession>A0A8T7LUK5</accession>
<dbReference type="GO" id="GO:0006313">
    <property type="term" value="P:DNA transposition"/>
    <property type="evidence" value="ECO:0007669"/>
    <property type="project" value="InterPro"/>
</dbReference>
<proteinExistence type="inferred from homology"/>
<dbReference type="SUPFAM" id="SSF53098">
    <property type="entry name" value="Ribonuclease H-like"/>
    <property type="match status" value="1"/>
</dbReference>
<evidence type="ECO:0000313" key="8">
    <source>
        <dbReference type="EMBL" id="WJW67572.1"/>
    </source>
</evidence>
<evidence type="ECO:0000256" key="2">
    <source>
        <dbReference type="ARBA" id="ARBA00022578"/>
    </source>
</evidence>
<dbReference type="GO" id="GO:0004803">
    <property type="term" value="F:transposase activity"/>
    <property type="evidence" value="ECO:0007669"/>
    <property type="project" value="InterPro"/>
</dbReference>
<evidence type="ECO:0000313" key="10">
    <source>
        <dbReference type="Proteomes" id="UP001431572"/>
    </source>
</evidence>
<dbReference type="Proteomes" id="UP001431572">
    <property type="component" value="Chromosome 1"/>
</dbReference>
<dbReference type="Pfam" id="PF01609">
    <property type="entry name" value="DDE_Tnp_1"/>
    <property type="match status" value="1"/>
</dbReference>
<dbReference type="PANTHER" id="PTHR33258:SF1">
    <property type="entry name" value="TRANSPOSASE INSL FOR INSERTION SEQUENCE ELEMENT IS186A-RELATED"/>
    <property type="match status" value="1"/>
</dbReference>
<evidence type="ECO:0000313" key="7">
    <source>
        <dbReference type="EMBL" id="NWJ45704.1"/>
    </source>
</evidence>
<dbReference type="InterPro" id="IPR012337">
    <property type="entry name" value="RNaseH-like_sf"/>
</dbReference>
<feature type="region of interest" description="Disordered" evidence="5">
    <location>
        <begin position="1"/>
        <end position="21"/>
    </location>
</feature>
<evidence type="ECO:0000256" key="3">
    <source>
        <dbReference type="ARBA" id="ARBA00023125"/>
    </source>
</evidence>
<dbReference type="Proteomes" id="UP000521676">
    <property type="component" value="Unassembled WGS sequence"/>
</dbReference>
<protein>
    <submittedName>
        <fullName evidence="7">IS4 family transposase</fullName>
    </submittedName>
</protein>
<feature type="domain" description="Transposase IS4-like" evidence="6">
    <location>
        <begin position="188"/>
        <end position="367"/>
    </location>
</feature>
<name>A0A8T7LUK5_9CHLR</name>
<dbReference type="NCBIfam" id="NF033592">
    <property type="entry name" value="transpos_IS4_1"/>
    <property type="match status" value="1"/>
</dbReference>
<feature type="compositionally biased region" description="Basic residues" evidence="5">
    <location>
        <begin position="9"/>
        <end position="18"/>
    </location>
</feature>
<keyword evidence="3" id="KW-0238">DNA-binding</keyword>
<evidence type="ECO:0000256" key="4">
    <source>
        <dbReference type="ARBA" id="ARBA00023172"/>
    </source>
</evidence>
<dbReference type="EMBL" id="CP128399">
    <property type="protein sequence ID" value="WJW67572.1"/>
    <property type="molecule type" value="Genomic_DNA"/>
</dbReference>
<dbReference type="GO" id="GO:0003677">
    <property type="term" value="F:DNA binding"/>
    <property type="evidence" value="ECO:0007669"/>
    <property type="project" value="UniProtKB-KW"/>
</dbReference>
<keyword evidence="4" id="KW-0233">DNA recombination</keyword>
<gene>
    <name evidence="7" type="ORF">HXX08_07475</name>
    <name evidence="8" type="ORF">OZ401_000839</name>
</gene>
<evidence type="ECO:0000259" key="6">
    <source>
        <dbReference type="Pfam" id="PF01609"/>
    </source>
</evidence>
<dbReference type="AlphaFoldDB" id="A0A8T7LUK5"/>
<reference evidence="8" key="2">
    <citation type="journal article" date="2024" name="Nature">
        <title>Anoxygenic phototroph of the Chloroflexota uses a type I reaction centre.</title>
        <authorList>
            <person name="Tsuji J.M."/>
            <person name="Shaw N.A."/>
            <person name="Nagashima S."/>
            <person name="Venkiteswaran J.J."/>
            <person name="Schiff S.L."/>
            <person name="Watanabe T."/>
            <person name="Fukui M."/>
            <person name="Hanada S."/>
            <person name="Tank M."/>
            <person name="Neufeld J.D."/>
        </authorList>
    </citation>
    <scope>NUCLEOTIDE SEQUENCE</scope>
    <source>
        <strain evidence="8">L227-S17</strain>
    </source>
</reference>
<dbReference type="InterPro" id="IPR047952">
    <property type="entry name" value="Transpos_IS4"/>
</dbReference>
<dbReference type="InterPro" id="IPR002559">
    <property type="entry name" value="Transposase_11"/>
</dbReference>
<evidence type="ECO:0000256" key="1">
    <source>
        <dbReference type="ARBA" id="ARBA00010075"/>
    </source>
</evidence>
<organism evidence="7 9">
    <name type="scientific">Candidatus Chlorohelix allophototropha</name>
    <dbReference type="NCBI Taxonomy" id="3003348"/>
    <lineage>
        <taxon>Bacteria</taxon>
        <taxon>Bacillati</taxon>
        <taxon>Chloroflexota</taxon>
        <taxon>Chloroflexia</taxon>
        <taxon>Candidatus Chloroheliales</taxon>
        <taxon>Candidatus Chloroheliaceae</taxon>
        <taxon>Candidatus Chlorohelix</taxon>
    </lineage>
</organism>
<evidence type="ECO:0000256" key="5">
    <source>
        <dbReference type="SAM" id="MobiDB-lite"/>
    </source>
</evidence>